<keyword evidence="2" id="KW-1185">Reference proteome</keyword>
<dbReference type="InterPro" id="IPR005182">
    <property type="entry name" value="YdbS-like_PH"/>
</dbReference>
<dbReference type="PANTHER" id="PTHR34473">
    <property type="entry name" value="UPF0699 TRANSMEMBRANE PROTEIN YDBS"/>
    <property type="match status" value="1"/>
</dbReference>
<dbReference type="KEGG" id="bwa:HLV38_01745"/>
<dbReference type="Proteomes" id="UP000503297">
    <property type="component" value="Chromosome"/>
</dbReference>
<dbReference type="RefSeq" id="WP_172162548.1">
    <property type="nucleotide sequence ID" value="NZ_CP053716.1"/>
</dbReference>
<name>A0A6M8J5N0_9ACTN</name>
<protein>
    <submittedName>
        <fullName evidence="1">PH domain-containing protein</fullName>
    </submittedName>
</protein>
<evidence type="ECO:0000313" key="1">
    <source>
        <dbReference type="EMBL" id="QKF06988.1"/>
    </source>
</evidence>
<evidence type="ECO:0000313" key="2">
    <source>
        <dbReference type="Proteomes" id="UP000503297"/>
    </source>
</evidence>
<dbReference type="EMBL" id="CP053716">
    <property type="protein sequence ID" value="QKF06988.1"/>
    <property type="molecule type" value="Genomic_DNA"/>
</dbReference>
<dbReference type="PANTHER" id="PTHR34473:SF2">
    <property type="entry name" value="UPF0699 TRANSMEMBRANE PROTEIN YDBT"/>
    <property type="match status" value="1"/>
</dbReference>
<sequence length="170" mass="18333">MAETLSGKLDPRMKNVWRLTDSLSVLGVGGGVGALQLAVALVANNGAFAFSLADPLGILLFIDAVVTLAALVAVLTAIPAVRYARWRYGISNEYLQIERGIIWRHHTVIPFIRVQDTDTKQGPVLRVFKLASVTVSTAAGAHEIPGLTVPEAEDLRQRTAELARLAHEDV</sequence>
<accession>A0A6M8J5N0</accession>
<proteinExistence type="predicted"/>
<organism evidence="1 2">
    <name type="scientific">Berryella wangjianweii</name>
    <dbReference type="NCBI Taxonomy" id="2734634"/>
    <lineage>
        <taxon>Bacteria</taxon>
        <taxon>Bacillati</taxon>
        <taxon>Actinomycetota</taxon>
        <taxon>Coriobacteriia</taxon>
        <taxon>Eggerthellales</taxon>
        <taxon>Eggerthellaceae</taxon>
        <taxon>Berryella</taxon>
    </lineage>
</organism>
<dbReference type="Pfam" id="PF03703">
    <property type="entry name" value="bPH_2"/>
    <property type="match status" value="1"/>
</dbReference>
<dbReference type="AlphaFoldDB" id="A0A6M8J5N0"/>
<gene>
    <name evidence="1" type="ORF">HLV38_01745</name>
</gene>
<reference evidence="2" key="1">
    <citation type="submission" date="2020-05" db="EMBL/GenBank/DDBJ databases">
        <title>Novel species in genus Nocardioides.</title>
        <authorList>
            <person name="Zhang G."/>
        </authorList>
    </citation>
    <scope>NUCLEOTIDE SEQUENCE [LARGE SCALE GENOMIC DNA]</scope>
    <source>
        <strain evidence="2">zg-1050</strain>
    </source>
</reference>